<dbReference type="PANTHER" id="PTHR22849:SF11">
    <property type="entry name" value="U-BOX DOMAIN-CONTAINING PROTEIN"/>
    <property type="match status" value="1"/>
</dbReference>
<dbReference type="InterPro" id="IPR058678">
    <property type="entry name" value="ARM_PUB"/>
</dbReference>
<dbReference type="EC" id="2.3.2.27" evidence="5"/>
<evidence type="ECO:0000259" key="6">
    <source>
        <dbReference type="PROSITE" id="PS51698"/>
    </source>
</evidence>
<dbReference type="Pfam" id="PF04564">
    <property type="entry name" value="U-box"/>
    <property type="match status" value="1"/>
</dbReference>
<comment type="pathway">
    <text evidence="2 5">Protein modification; protein ubiquitination.</text>
</comment>
<feature type="domain" description="U-box" evidence="6">
    <location>
        <begin position="9"/>
        <end position="90"/>
    </location>
</feature>
<keyword evidence="4 5" id="KW-0833">Ubl conjugation pathway</keyword>
<dbReference type="InterPro" id="IPR011989">
    <property type="entry name" value="ARM-like"/>
</dbReference>
<evidence type="ECO:0000256" key="3">
    <source>
        <dbReference type="ARBA" id="ARBA00022679"/>
    </source>
</evidence>
<dbReference type="CDD" id="cd16664">
    <property type="entry name" value="RING-Ubox_PUB"/>
    <property type="match status" value="1"/>
</dbReference>
<evidence type="ECO:0000313" key="8">
    <source>
        <dbReference type="Proteomes" id="UP001190926"/>
    </source>
</evidence>
<dbReference type="SUPFAM" id="SSF48371">
    <property type="entry name" value="ARM repeat"/>
    <property type="match status" value="1"/>
</dbReference>
<comment type="function">
    <text evidence="5">Functions as an E3 ubiquitin ligase.</text>
</comment>
<keyword evidence="8" id="KW-1185">Reference proteome</keyword>
<evidence type="ECO:0000256" key="4">
    <source>
        <dbReference type="ARBA" id="ARBA00022786"/>
    </source>
</evidence>
<dbReference type="PANTHER" id="PTHR22849">
    <property type="entry name" value="WDSAM1 PROTEIN"/>
    <property type="match status" value="1"/>
</dbReference>
<evidence type="ECO:0000256" key="1">
    <source>
        <dbReference type="ARBA" id="ARBA00000900"/>
    </source>
</evidence>
<organism evidence="7 8">
    <name type="scientific">Perilla frutescens var. hirtella</name>
    <name type="common">Perilla citriodora</name>
    <name type="synonym">Perilla setoyensis</name>
    <dbReference type="NCBI Taxonomy" id="608512"/>
    <lineage>
        <taxon>Eukaryota</taxon>
        <taxon>Viridiplantae</taxon>
        <taxon>Streptophyta</taxon>
        <taxon>Embryophyta</taxon>
        <taxon>Tracheophyta</taxon>
        <taxon>Spermatophyta</taxon>
        <taxon>Magnoliopsida</taxon>
        <taxon>eudicotyledons</taxon>
        <taxon>Gunneridae</taxon>
        <taxon>Pentapetalae</taxon>
        <taxon>asterids</taxon>
        <taxon>lamiids</taxon>
        <taxon>Lamiales</taxon>
        <taxon>Lamiaceae</taxon>
        <taxon>Nepetoideae</taxon>
        <taxon>Elsholtzieae</taxon>
        <taxon>Perilla</taxon>
    </lineage>
</organism>
<evidence type="ECO:0000256" key="5">
    <source>
        <dbReference type="RuleBase" id="RU369093"/>
    </source>
</evidence>
<dbReference type="SMART" id="SM00504">
    <property type="entry name" value="Ubox"/>
    <property type="match status" value="1"/>
</dbReference>
<comment type="catalytic activity">
    <reaction evidence="1 5">
        <text>S-ubiquitinyl-[E2 ubiquitin-conjugating enzyme]-L-cysteine + [acceptor protein]-L-lysine = [E2 ubiquitin-conjugating enzyme]-L-cysteine + N(6)-ubiquitinyl-[acceptor protein]-L-lysine.</text>
        <dbReference type="EC" id="2.3.2.27"/>
    </reaction>
</comment>
<comment type="caution">
    <text evidence="7">The sequence shown here is derived from an EMBL/GenBank/DDBJ whole genome shotgun (WGS) entry which is preliminary data.</text>
</comment>
<dbReference type="Proteomes" id="UP001190926">
    <property type="component" value="Unassembled WGS sequence"/>
</dbReference>
<dbReference type="AlphaFoldDB" id="A0AAD4JF63"/>
<gene>
    <name evidence="7" type="ORF">C2S53_008251</name>
</gene>
<proteinExistence type="predicted"/>
<dbReference type="Pfam" id="PF25598">
    <property type="entry name" value="ARM_PUB"/>
    <property type="match status" value="1"/>
</dbReference>
<evidence type="ECO:0000256" key="2">
    <source>
        <dbReference type="ARBA" id="ARBA00004906"/>
    </source>
</evidence>
<dbReference type="Gene3D" id="3.30.40.10">
    <property type="entry name" value="Zinc/RING finger domain, C3HC4 (zinc finger)"/>
    <property type="match status" value="1"/>
</dbReference>
<dbReference type="GO" id="GO:0016567">
    <property type="term" value="P:protein ubiquitination"/>
    <property type="evidence" value="ECO:0007669"/>
    <property type="project" value="UniProtKB-UniRule"/>
</dbReference>
<name>A0AAD4JF63_PERFH</name>
<protein>
    <recommendedName>
        <fullName evidence="5 6">U-box domain-containing protein</fullName>
        <ecNumber evidence="5">2.3.2.27</ecNumber>
    </recommendedName>
    <alternativeName>
        <fullName evidence="5">RING-type E3 ubiquitin transferase PUB</fullName>
    </alternativeName>
</protein>
<dbReference type="PROSITE" id="PS51698">
    <property type="entry name" value="U_BOX"/>
    <property type="match status" value="1"/>
</dbReference>
<dbReference type="InterPro" id="IPR045185">
    <property type="entry name" value="PUB22/23/24-like"/>
</dbReference>
<evidence type="ECO:0000313" key="7">
    <source>
        <dbReference type="EMBL" id="KAH6831975.1"/>
    </source>
</evidence>
<dbReference type="Gene3D" id="1.25.10.10">
    <property type="entry name" value="Leucine-rich Repeat Variant"/>
    <property type="match status" value="1"/>
</dbReference>
<dbReference type="GO" id="GO:0061630">
    <property type="term" value="F:ubiquitin protein ligase activity"/>
    <property type="evidence" value="ECO:0007669"/>
    <property type="project" value="UniProtKB-UniRule"/>
</dbReference>
<dbReference type="SUPFAM" id="SSF57850">
    <property type="entry name" value="RING/U-box"/>
    <property type="match status" value="1"/>
</dbReference>
<dbReference type="InterPro" id="IPR045210">
    <property type="entry name" value="RING-Ubox_PUB"/>
</dbReference>
<reference evidence="7 8" key="1">
    <citation type="journal article" date="2021" name="Nat. Commun.">
        <title>Incipient diploidization of the medicinal plant Perilla within 10,000 years.</title>
        <authorList>
            <person name="Zhang Y."/>
            <person name="Shen Q."/>
            <person name="Leng L."/>
            <person name="Zhang D."/>
            <person name="Chen S."/>
            <person name="Shi Y."/>
            <person name="Ning Z."/>
            <person name="Chen S."/>
        </authorList>
    </citation>
    <scope>NUCLEOTIDE SEQUENCE [LARGE SCALE GENOMIC DNA]</scope>
    <source>
        <strain evidence="8">cv. PC099</strain>
    </source>
</reference>
<accession>A0AAD4JF63</accession>
<sequence length="413" mass="45453">MEEEQYQVEIPSYFLCPISMQLMKDPVTISTGITYDRESIEKWLFSCKNTTCPVTKQPLSAAAGDLTPTPTPNHTLRRLIQSWCTLNALERIPTPKQSVEKSHILNLLNEAKNSPTSQRQLRCLQRLRSIARSNQSTKLHMQAAGAPAFLLSVVGKRYSDDDGALRGEALSALQEMELSDSDLKSFFSHNDGSIIIDALIQLLRNGDPQNRGGAMALLKSAFAVADPVDLIGSRPEIFTETVRALRDGISARTAVKLLVELCPWGRNRVKAAKAGAVAALVELLLEETERRGCELALTALDQLCGCAEGRAELVGHGAGLAVVSKKILRVSAVASDRGVRIIGSISRYSANSRVLEEMGELGVVRKLCLVLQIEGMREKTKERVREILRLHARVWKGRNCSCIPPHLISYYPS</sequence>
<keyword evidence="3 5" id="KW-0808">Transferase</keyword>
<dbReference type="InterPro" id="IPR013083">
    <property type="entry name" value="Znf_RING/FYVE/PHD"/>
</dbReference>
<dbReference type="InterPro" id="IPR016024">
    <property type="entry name" value="ARM-type_fold"/>
</dbReference>
<dbReference type="InterPro" id="IPR003613">
    <property type="entry name" value="Ubox_domain"/>
</dbReference>
<dbReference type="EMBL" id="SDAM02000080">
    <property type="protein sequence ID" value="KAH6831975.1"/>
    <property type="molecule type" value="Genomic_DNA"/>
</dbReference>